<feature type="compositionally biased region" description="Basic and acidic residues" evidence="1">
    <location>
        <begin position="362"/>
        <end position="375"/>
    </location>
</feature>
<sequence>MGSRYKPARGRDPHRKKSSYAVLRTVDRRVVEWWHVGVRMYENATNRAFMMRVVLIWTVNDLPAYGMASGWSTARVMGCPVCMDDTRVFYLQHGRKACYFDCHKQFLPTHHLYRRNKKAFTKNPVENKVTRPRLTRDQILDRIANIHPAVEMPLLLPDGYGSNHKWTNKSIFWDLPYWSTLFIRHKLVMHIEKNAFDNIFNKVTDIKGKTKDNMNARRDLKIICNRLELELDKHRSFLMDTRLTLHEASLRLLRDRQAKENNSEEQTPSSQGSVTPLRAATVDVSSGRRKRSRVFGLGSKAHHTIAGPSQPSSSTAPTPSPPQPQSDDLRDRVQMIERYIRSRDPDWPDRIVSQPPADAIAPDDKRAPADGHDLD</sequence>
<feature type="compositionally biased region" description="Low complexity" evidence="1">
    <location>
        <begin position="308"/>
        <end position="317"/>
    </location>
</feature>
<protein>
    <submittedName>
        <fullName evidence="2">Uncharacterized protein</fullName>
    </submittedName>
</protein>
<evidence type="ECO:0000313" key="2">
    <source>
        <dbReference type="EMBL" id="KAL0346362.1"/>
    </source>
</evidence>
<comment type="caution">
    <text evidence="2">The sequence shown here is derived from an EMBL/GenBank/DDBJ whole genome shotgun (WGS) entry which is preliminary data.</text>
</comment>
<gene>
    <name evidence="2" type="ORF">Scaly_1652200</name>
</gene>
<reference evidence="2" key="1">
    <citation type="submission" date="2020-06" db="EMBL/GenBank/DDBJ databases">
        <authorList>
            <person name="Li T."/>
            <person name="Hu X."/>
            <person name="Zhang T."/>
            <person name="Song X."/>
            <person name="Zhang H."/>
            <person name="Dai N."/>
            <person name="Sheng W."/>
            <person name="Hou X."/>
            <person name="Wei L."/>
        </authorList>
    </citation>
    <scope>NUCLEOTIDE SEQUENCE</scope>
    <source>
        <strain evidence="2">KEN8</strain>
        <tissue evidence="2">Leaf</tissue>
    </source>
</reference>
<dbReference type="PANTHER" id="PTHR10775">
    <property type="entry name" value="OS08G0208400 PROTEIN"/>
    <property type="match status" value="1"/>
</dbReference>
<reference evidence="2" key="2">
    <citation type="journal article" date="2024" name="Plant">
        <title>Genomic evolution and insights into agronomic trait innovations of Sesamum species.</title>
        <authorList>
            <person name="Miao H."/>
            <person name="Wang L."/>
            <person name="Qu L."/>
            <person name="Liu H."/>
            <person name="Sun Y."/>
            <person name="Le M."/>
            <person name="Wang Q."/>
            <person name="Wei S."/>
            <person name="Zheng Y."/>
            <person name="Lin W."/>
            <person name="Duan Y."/>
            <person name="Cao H."/>
            <person name="Xiong S."/>
            <person name="Wang X."/>
            <person name="Wei L."/>
            <person name="Li C."/>
            <person name="Ma Q."/>
            <person name="Ju M."/>
            <person name="Zhao R."/>
            <person name="Li G."/>
            <person name="Mu C."/>
            <person name="Tian Q."/>
            <person name="Mei H."/>
            <person name="Zhang T."/>
            <person name="Gao T."/>
            <person name="Zhang H."/>
        </authorList>
    </citation>
    <scope>NUCLEOTIDE SEQUENCE</scope>
    <source>
        <strain evidence="2">KEN8</strain>
    </source>
</reference>
<accession>A0AAW2NTQ1</accession>
<feature type="compositionally biased region" description="Polar residues" evidence="1">
    <location>
        <begin position="264"/>
        <end position="274"/>
    </location>
</feature>
<feature type="compositionally biased region" description="Basic and acidic residues" evidence="1">
    <location>
        <begin position="327"/>
        <end position="349"/>
    </location>
</feature>
<dbReference type="Pfam" id="PF02992">
    <property type="entry name" value="Transposase_21"/>
    <property type="match status" value="1"/>
</dbReference>
<organism evidence="2">
    <name type="scientific">Sesamum calycinum</name>
    <dbReference type="NCBI Taxonomy" id="2727403"/>
    <lineage>
        <taxon>Eukaryota</taxon>
        <taxon>Viridiplantae</taxon>
        <taxon>Streptophyta</taxon>
        <taxon>Embryophyta</taxon>
        <taxon>Tracheophyta</taxon>
        <taxon>Spermatophyta</taxon>
        <taxon>Magnoliopsida</taxon>
        <taxon>eudicotyledons</taxon>
        <taxon>Gunneridae</taxon>
        <taxon>Pentapetalae</taxon>
        <taxon>asterids</taxon>
        <taxon>lamiids</taxon>
        <taxon>Lamiales</taxon>
        <taxon>Pedaliaceae</taxon>
        <taxon>Sesamum</taxon>
    </lineage>
</organism>
<evidence type="ECO:0000256" key="1">
    <source>
        <dbReference type="SAM" id="MobiDB-lite"/>
    </source>
</evidence>
<dbReference type="PANTHER" id="PTHR10775:SF193">
    <property type="entry name" value="DUF4216 DOMAIN-CONTAINING PROTEIN"/>
    <property type="match status" value="1"/>
</dbReference>
<dbReference type="EMBL" id="JACGWM010000010">
    <property type="protein sequence ID" value="KAL0346362.1"/>
    <property type="molecule type" value="Genomic_DNA"/>
</dbReference>
<dbReference type="InterPro" id="IPR004242">
    <property type="entry name" value="Transposase_21"/>
</dbReference>
<feature type="region of interest" description="Disordered" evidence="1">
    <location>
        <begin position="258"/>
        <end position="375"/>
    </location>
</feature>
<dbReference type="AlphaFoldDB" id="A0AAW2NTQ1"/>
<name>A0AAW2NTQ1_9LAMI</name>
<proteinExistence type="predicted"/>